<keyword evidence="6" id="KW-1185">Reference proteome</keyword>
<dbReference type="Gene3D" id="2.60.40.10">
    <property type="entry name" value="Immunoglobulins"/>
    <property type="match status" value="1"/>
</dbReference>
<evidence type="ECO:0000256" key="1">
    <source>
        <dbReference type="ARBA" id="ARBA00022729"/>
    </source>
</evidence>
<evidence type="ECO:0000259" key="4">
    <source>
        <dbReference type="Pfam" id="PF09118"/>
    </source>
</evidence>
<protein>
    <submittedName>
        <fullName evidence="5">Copper radical oxidase</fullName>
    </submittedName>
</protein>
<evidence type="ECO:0000259" key="3">
    <source>
        <dbReference type="Pfam" id="PF07250"/>
    </source>
</evidence>
<dbReference type="STRING" id="44941.A0A397U039"/>
<sequence length="563" mass="61151">MKLALGLLHFLLSFITFLNSINANPVNLNERDQSAGTFEIIGETGVGAMHVSLVRPTKVIIIDRAELNTAKTSDGQSAISTEYDLLTNKYRVLNLHTNTFCSAGAFMANGTLIESGGDVIVGTIGAGIQSLRMYNGCDDLTCDWTEYPNYMITPRWYNTMVRLPDGRVMNFGGCTKATNKNTKDINSPTVEFFPKTGNNATDSPVTIQLLLDTLPYNLYPVCIVLPGPVGQNWLFMSANKKAQIWDYVKLEVVKPLPDVPGSPRTYPLTGSATLLPLNYNNNYTAEILLCGGSFDLKPEGPADGTCARMNFGNDNATWETEDFGNPAQPRVMPDSILMPDGKVLFLNGAANGFAGWDTGPTTNRLHSAQNPVKTPFLYDPLANNGSRWTTLAASNIVRVYHSNALLLPDGTVFVSGSNPNSPPCPTCEHPTEYRVERFTPPYLLTGAPRATMKTVAGLTSINGLTAIEVKFNQIVTIVIDSKVPSGAVFTACLIHNGFVTHSNHMSQRMVVLKVDSVIPTSTGYAIDVVMPPNPNIMPMGRHNYLYVLSNGVPADTAVEVDLK</sequence>
<accession>A0A397U039</accession>
<dbReference type="OrthoDB" id="2019572at2759"/>
<evidence type="ECO:0000313" key="5">
    <source>
        <dbReference type="EMBL" id="RIB03622.1"/>
    </source>
</evidence>
<organism evidence="5 6">
    <name type="scientific">Gigaspora rosea</name>
    <dbReference type="NCBI Taxonomy" id="44941"/>
    <lineage>
        <taxon>Eukaryota</taxon>
        <taxon>Fungi</taxon>
        <taxon>Fungi incertae sedis</taxon>
        <taxon>Mucoromycota</taxon>
        <taxon>Glomeromycotina</taxon>
        <taxon>Glomeromycetes</taxon>
        <taxon>Diversisporales</taxon>
        <taxon>Gigasporaceae</taxon>
        <taxon>Gigaspora</taxon>
    </lineage>
</organism>
<dbReference type="Pfam" id="PF09118">
    <property type="entry name" value="GO-like_E_set"/>
    <property type="match status" value="1"/>
</dbReference>
<dbReference type="SUPFAM" id="SSF50965">
    <property type="entry name" value="Galactose oxidase, central domain"/>
    <property type="match status" value="1"/>
</dbReference>
<feature type="signal peptide" evidence="2">
    <location>
        <begin position="1"/>
        <end position="23"/>
    </location>
</feature>
<dbReference type="InterPro" id="IPR011043">
    <property type="entry name" value="Gal_Oxase/kelch_b-propeller"/>
</dbReference>
<dbReference type="PANTHER" id="PTHR32208:SF21">
    <property type="entry name" value="LOW QUALITY PROTEIN: ALDEHYDE OXIDASE GLOX-LIKE"/>
    <property type="match status" value="1"/>
</dbReference>
<dbReference type="InterPro" id="IPR015202">
    <property type="entry name" value="GO-like_E_set"/>
</dbReference>
<dbReference type="InterPro" id="IPR013783">
    <property type="entry name" value="Ig-like_fold"/>
</dbReference>
<dbReference type="Gene3D" id="2.130.10.80">
    <property type="entry name" value="Galactose oxidase/kelch, beta-propeller"/>
    <property type="match status" value="1"/>
</dbReference>
<feature type="chain" id="PRO_5017455987" evidence="2">
    <location>
        <begin position="24"/>
        <end position="563"/>
    </location>
</feature>
<keyword evidence="1 2" id="KW-0732">Signal</keyword>
<dbReference type="Pfam" id="PF07250">
    <property type="entry name" value="Glyoxal_oxid_N"/>
    <property type="match status" value="1"/>
</dbReference>
<comment type="caution">
    <text evidence="5">The sequence shown here is derived from an EMBL/GenBank/DDBJ whole genome shotgun (WGS) entry which is preliminary data.</text>
</comment>
<reference evidence="5 6" key="1">
    <citation type="submission" date="2018-06" db="EMBL/GenBank/DDBJ databases">
        <title>Comparative genomics reveals the genomic features of Rhizophagus irregularis, R. cerebriforme, R. diaphanum and Gigaspora rosea, and their symbiotic lifestyle signature.</title>
        <authorList>
            <person name="Morin E."/>
            <person name="San Clemente H."/>
            <person name="Chen E.C.H."/>
            <person name="De La Providencia I."/>
            <person name="Hainaut M."/>
            <person name="Kuo A."/>
            <person name="Kohler A."/>
            <person name="Murat C."/>
            <person name="Tang N."/>
            <person name="Roy S."/>
            <person name="Loubradou J."/>
            <person name="Henrissat B."/>
            <person name="Grigoriev I.V."/>
            <person name="Corradi N."/>
            <person name="Roux C."/>
            <person name="Martin F.M."/>
        </authorList>
    </citation>
    <scope>NUCLEOTIDE SEQUENCE [LARGE SCALE GENOMIC DNA]</scope>
    <source>
        <strain evidence="5 6">DAOM 194757</strain>
    </source>
</reference>
<dbReference type="PANTHER" id="PTHR32208">
    <property type="entry name" value="SECRETED PROTEIN-RELATED"/>
    <property type="match status" value="1"/>
</dbReference>
<evidence type="ECO:0000313" key="6">
    <source>
        <dbReference type="Proteomes" id="UP000266673"/>
    </source>
</evidence>
<dbReference type="InterPro" id="IPR009880">
    <property type="entry name" value="Glyoxal_oxidase_N"/>
</dbReference>
<name>A0A397U039_9GLOM</name>
<dbReference type="InterPro" id="IPR037293">
    <property type="entry name" value="Gal_Oxidase_central_sf"/>
</dbReference>
<feature type="domain" description="Galactose oxidase-like Early set" evidence="4">
    <location>
        <begin position="469"/>
        <end position="554"/>
    </location>
</feature>
<dbReference type="EMBL" id="QKWP01002359">
    <property type="protein sequence ID" value="RIB03622.1"/>
    <property type="molecule type" value="Genomic_DNA"/>
</dbReference>
<proteinExistence type="predicted"/>
<dbReference type="Proteomes" id="UP000266673">
    <property type="component" value="Unassembled WGS sequence"/>
</dbReference>
<dbReference type="SUPFAM" id="SSF81296">
    <property type="entry name" value="E set domains"/>
    <property type="match status" value="1"/>
</dbReference>
<gene>
    <name evidence="5" type="ORF">C2G38_2254885</name>
</gene>
<dbReference type="AlphaFoldDB" id="A0A397U039"/>
<feature type="domain" description="Glyoxal oxidase N-terminal" evidence="3">
    <location>
        <begin position="75"/>
        <end position="442"/>
    </location>
</feature>
<evidence type="ECO:0000256" key="2">
    <source>
        <dbReference type="SAM" id="SignalP"/>
    </source>
</evidence>
<dbReference type="InterPro" id="IPR014756">
    <property type="entry name" value="Ig_E-set"/>
</dbReference>